<organism evidence="9 10">
    <name type="scientific">Sporisorium scitamineum</name>
    <dbReference type="NCBI Taxonomy" id="49012"/>
    <lineage>
        <taxon>Eukaryota</taxon>
        <taxon>Fungi</taxon>
        <taxon>Dikarya</taxon>
        <taxon>Basidiomycota</taxon>
        <taxon>Ustilaginomycotina</taxon>
        <taxon>Ustilaginomycetes</taxon>
        <taxon>Ustilaginales</taxon>
        <taxon>Ustilaginaceae</taxon>
        <taxon>Sporisorium</taxon>
    </lineage>
</organism>
<keyword evidence="10" id="KW-1185">Reference proteome</keyword>
<dbReference type="PANTHER" id="PTHR31321">
    <property type="entry name" value="ACYL-COA THIOESTER HYDROLASE YBHC-RELATED"/>
    <property type="match status" value="1"/>
</dbReference>
<dbReference type="Pfam" id="PF01095">
    <property type="entry name" value="Pectinesterase"/>
    <property type="match status" value="1"/>
</dbReference>
<dbReference type="AlphaFoldDB" id="A0A0F7RUZ0"/>
<dbReference type="InterPro" id="IPR012334">
    <property type="entry name" value="Pectin_lyas_fold"/>
</dbReference>
<dbReference type="UniPathway" id="UPA00545">
    <property type="reaction ID" value="UER00823"/>
</dbReference>
<evidence type="ECO:0000256" key="1">
    <source>
        <dbReference type="ARBA" id="ARBA00005184"/>
    </source>
</evidence>
<gene>
    <name evidence="9" type="primary">SSCI02290.1</name>
    <name evidence="8" type="ORF">SPSC_00441</name>
</gene>
<evidence type="ECO:0000256" key="5">
    <source>
        <dbReference type="ARBA" id="ARBA00023085"/>
    </source>
</evidence>
<dbReference type="GO" id="GO:0030599">
    <property type="term" value="F:pectinesterase activity"/>
    <property type="evidence" value="ECO:0007669"/>
    <property type="project" value="UniProtKB-EC"/>
</dbReference>
<dbReference type="InterPro" id="IPR011050">
    <property type="entry name" value="Pectin_lyase_fold/virulence"/>
</dbReference>
<dbReference type="PANTHER" id="PTHR31321:SF137">
    <property type="entry name" value="PECTIN METHYL ESTERASE (EUROFUNG)"/>
    <property type="match status" value="1"/>
</dbReference>
<sequence length="390" mass="42948">MQSFSFLTLCVVLGLLSTVVRSAPIIEDDLHRVELKEQCQAPKTSTNYPLTGCPRGTVFVSQKHPAAQFRSINAAVSALPDDGSTRTILIDEGVYHEKVIISRISPTIFAGITANPRSPLANRVRMWQSTYVNQTNPHETLRNCDAVVLSVGTGAPLGSSDFKAYNIDFIQRQFFNGEEITQYQLGPAAALCVQSSNASFYGCGFASFQDTLYVGDGAQAFFFRSIVRGMTDQLYGSGKAWFEKVKLLSRACGGGITAWRGDPKDASVGVYVSNSEIDRSYDASTVKDLTGRCHLGRPWNVYSHATFLNTTMSDIVHPAGFRVWGKLQANFDPKLTRFTEYGSSGPGGDMTARNMTLERILDEHEAKQITYRNVFGGSTPWIDSKPVQDW</sequence>
<comment type="pathway">
    <text evidence="1">Glycan metabolism; pectin degradation; 2-dehydro-3-deoxy-D-gluconate from pectin: step 1/5.</text>
</comment>
<evidence type="ECO:0000256" key="6">
    <source>
        <dbReference type="SAM" id="SignalP"/>
    </source>
</evidence>
<evidence type="ECO:0000256" key="4">
    <source>
        <dbReference type="ARBA" id="ARBA00022801"/>
    </source>
</evidence>
<dbReference type="SUPFAM" id="SSF51126">
    <property type="entry name" value="Pectin lyase-like"/>
    <property type="match status" value="1"/>
</dbReference>
<dbReference type="Proteomes" id="UP000242770">
    <property type="component" value="Unassembled WGS sequence"/>
</dbReference>
<dbReference type="EMBL" id="CCFA01000163">
    <property type="protein sequence ID" value="CDR98577.1"/>
    <property type="molecule type" value="Genomic_DNA"/>
</dbReference>
<name>A0A0F7RUZ0_9BASI</name>
<dbReference type="GO" id="GO:0045490">
    <property type="term" value="P:pectin catabolic process"/>
    <property type="evidence" value="ECO:0007669"/>
    <property type="project" value="UniProtKB-UniPathway"/>
</dbReference>
<keyword evidence="6" id="KW-0732">Signal</keyword>
<reference evidence="9" key="2">
    <citation type="submission" date="2014-06" db="EMBL/GenBank/DDBJ databases">
        <authorList>
            <person name="Berkman J.Paul."/>
        </authorList>
    </citation>
    <scope>NUCLEOTIDE SEQUENCE [LARGE SCALE GENOMIC DNA]</scope>
</reference>
<keyword evidence="4" id="KW-0378">Hydrolase</keyword>
<accession>A0A0F7RUZ0</accession>
<dbReference type="InterPro" id="IPR000070">
    <property type="entry name" value="Pectinesterase_cat"/>
</dbReference>
<evidence type="ECO:0000313" key="9">
    <source>
        <dbReference type="EMBL" id="CDR98577.1"/>
    </source>
</evidence>
<evidence type="ECO:0000313" key="8">
    <source>
        <dbReference type="EMBL" id="CDR87315.1"/>
    </source>
</evidence>
<evidence type="ECO:0000256" key="3">
    <source>
        <dbReference type="ARBA" id="ARBA00013229"/>
    </source>
</evidence>
<dbReference type="EMBL" id="LK056653">
    <property type="protein sequence ID" value="CDR87315.1"/>
    <property type="molecule type" value="Genomic_DNA"/>
</dbReference>
<feature type="domain" description="Pectinesterase catalytic" evidence="7">
    <location>
        <begin position="186"/>
        <end position="375"/>
    </location>
</feature>
<feature type="signal peptide" evidence="6">
    <location>
        <begin position="1"/>
        <end position="22"/>
    </location>
</feature>
<feature type="chain" id="PRO_5015038991" description="pectinesterase" evidence="6">
    <location>
        <begin position="23"/>
        <end position="390"/>
    </location>
</feature>
<reference evidence="8" key="1">
    <citation type="submission" date="2014-06" db="EMBL/GenBank/DDBJ databases">
        <authorList>
            <person name="Ju J."/>
            <person name="Zhang J."/>
        </authorList>
    </citation>
    <scope>NUCLEOTIDE SEQUENCE</scope>
    <source>
        <strain evidence="8">SscI8</strain>
    </source>
</reference>
<proteinExistence type="inferred from homology"/>
<dbReference type="EC" id="3.1.1.11" evidence="3"/>
<evidence type="ECO:0000256" key="2">
    <source>
        <dbReference type="ARBA" id="ARBA00008891"/>
    </source>
</evidence>
<protein>
    <recommendedName>
        <fullName evidence="3">pectinesterase</fullName>
        <ecNumber evidence="3">3.1.1.11</ecNumber>
    </recommendedName>
</protein>
<evidence type="ECO:0000259" key="7">
    <source>
        <dbReference type="Pfam" id="PF01095"/>
    </source>
</evidence>
<dbReference type="STRING" id="49012.A0A0F7RUZ0"/>
<evidence type="ECO:0000313" key="10">
    <source>
        <dbReference type="Proteomes" id="UP000242770"/>
    </source>
</evidence>
<reference evidence="10" key="3">
    <citation type="submission" date="2014-06" db="EMBL/GenBank/DDBJ databases">
        <authorList>
            <person name="Berkman P.J."/>
        </authorList>
    </citation>
    <scope>NUCLEOTIDE SEQUENCE [LARGE SCALE GENOMIC DNA]</scope>
</reference>
<dbReference type="OrthoDB" id="2019149at2759"/>
<keyword evidence="5" id="KW-0063">Aspartyl esterase</keyword>
<comment type="similarity">
    <text evidence="2">Belongs to the pectinesterase family.</text>
</comment>
<dbReference type="GO" id="GO:0042545">
    <property type="term" value="P:cell wall modification"/>
    <property type="evidence" value="ECO:0007669"/>
    <property type="project" value="InterPro"/>
</dbReference>
<dbReference type="Gene3D" id="2.160.20.10">
    <property type="entry name" value="Single-stranded right-handed beta-helix, Pectin lyase-like"/>
    <property type="match status" value="1"/>
</dbReference>